<name>A0A3P9KP82_ORYLA</name>
<dbReference type="Proteomes" id="UP000265180">
    <property type="component" value="Chromosome 11"/>
</dbReference>
<reference evidence="1 2" key="2">
    <citation type="submission" date="2017-04" db="EMBL/GenBank/DDBJ databases">
        <title>CpG methylation of centromeres and impact of large insertions on vertebrate speciation.</title>
        <authorList>
            <person name="Ichikawa K."/>
            <person name="Yoshimura J."/>
            <person name="Morishita S."/>
        </authorList>
    </citation>
    <scope>NUCLEOTIDE SEQUENCE</scope>
    <source>
        <strain evidence="1 2">HNI</strain>
    </source>
</reference>
<accession>A0A3P9KP82</accession>
<proteinExistence type="predicted"/>
<reference key="1">
    <citation type="journal article" date="2007" name="Nature">
        <title>The medaka draft genome and insights into vertebrate genome evolution.</title>
        <authorList>
            <person name="Kasahara M."/>
            <person name="Naruse K."/>
            <person name="Sasaki S."/>
            <person name="Nakatani Y."/>
            <person name="Qu W."/>
            <person name="Ahsan B."/>
            <person name="Yamada T."/>
            <person name="Nagayasu Y."/>
            <person name="Doi K."/>
            <person name="Kasai Y."/>
            <person name="Jindo T."/>
            <person name="Kobayashi D."/>
            <person name="Shimada A."/>
            <person name="Toyoda A."/>
            <person name="Kuroki Y."/>
            <person name="Fujiyama A."/>
            <person name="Sasaki T."/>
            <person name="Shimizu A."/>
            <person name="Asakawa S."/>
            <person name="Shimizu N."/>
            <person name="Hashimoto S."/>
            <person name="Yang J."/>
            <person name="Lee Y."/>
            <person name="Matsushima K."/>
            <person name="Sugano S."/>
            <person name="Sakaizumi M."/>
            <person name="Narita T."/>
            <person name="Ohishi K."/>
            <person name="Haga S."/>
            <person name="Ohta F."/>
            <person name="Nomoto H."/>
            <person name="Nogata K."/>
            <person name="Morishita T."/>
            <person name="Endo T."/>
            <person name="Shin-I T."/>
            <person name="Takeda H."/>
            <person name="Morishita S."/>
            <person name="Kohara Y."/>
        </authorList>
    </citation>
    <scope>NUCLEOTIDE SEQUENCE [LARGE SCALE GENOMIC DNA]</scope>
    <source>
        <strain>Hd-rR</strain>
    </source>
</reference>
<dbReference type="Ensembl" id="ENSORLT00020016741.1">
    <property type="protein sequence ID" value="ENSORLP00020010161.1"/>
    <property type="gene ID" value="ENSORLG00020011060.1"/>
</dbReference>
<evidence type="ECO:0000313" key="1">
    <source>
        <dbReference type="Ensembl" id="ENSORLP00020010161.1"/>
    </source>
</evidence>
<organism evidence="1 2">
    <name type="scientific">Oryzias latipes</name>
    <name type="common">Japanese rice fish</name>
    <name type="synonym">Japanese killifish</name>
    <dbReference type="NCBI Taxonomy" id="8090"/>
    <lineage>
        <taxon>Eukaryota</taxon>
        <taxon>Metazoa</taxon>
        <taxon>Chordata</taxon>
        <taxon>Craniata</taxon>
        <taxon>Vertebrata</taxon>
        <taxon>Euteleostomi</taxon>
        <taxon>Actinopterygii</taxon>
        <taxon>Neopterygii</taxon>
        <taxon>Teleostei</taxon>
        <taxon>Neoteleostei</taxon>
        <taxon>Acanthomorphata</taxon>
        <taxon>Ovalentaria</taxon>
        <taxon>Atherinomorphae</taxon>
        <taxon>Beloniformes</taxon>
        <taxon>Adrianichthyidae</taxon>
        <taxon>Oryziinae</taxon>
        <taxon>Oryzias</taxon>
    </lineage>
</organism>
<dbReference type="AlphaFoldDB" id="A0A3P9KP82"/>
<protein>
    <submittedName>
        <fullName evidence="1">Uncharacterized protein</fullName>
    </submittedName>
</protein>
<reference evidence="1" key="4">
    <citation type="submission" date="2025-09" db="UniProtKB">
        <authorList>
            <consortium name="Ensembl"/>
        </authorList>
    </citation>
    <scope>IDENTIFICATION</scope>
    <source>
        <strain evidence="1">HNI</strain>
    </source>
</reference>
<reference evidence="1" key="3">
    <citation type="submission" date="2025-08" db="UniProtKB">
        <authorList>
            <consortium name="Ensembl"/>
        </authorList>
    </citation>
    <scope>IDENTIFICATION</scope>
    <source>
        <strain evidence="1">HNI</strain>
    </source>
</reference>
<evidence type="ECO:0000313" key="2">
    <source>
        <dbReference type="Proteomes" id="UP000265180"/>
    </source>
</evidence>
<sequence length="93" mass="10670">IQILLRLCKLLLIVFLFCFYLADNDLPVGAFLLQTDNNVDKRGHLGIKIIFRLLSERPTFDWFRANSFWTEISASLEASSPPVAVSTLSEFRH</sequence>